<gene>
    <name evidence="2" type="ORF">KDW03_09205</name>
</gene>
<feature type="domain" description="Chorismate-utilising enzyme C-terminal" evidence="1">
    <location>
        <begin position="74"/>
        <end position="315"/>
    </location>
</feature>
<reference evidence="2" key="1">
    <citation type="submission" date="2021-04" db="EMBL/GenBank/DDBJ databases">
        <authorList>
            <person name="Postec A."/>
        </authorList>
    </citation>
    <scope>NUCLEOTIDE SEQUENCE</scope>
    <source>
        <strain evidence="2">F1F22</strain>
    </source>
</reference>
<sequence length="321" mass="37118">MIHLPLKIRSQLKEWYEKGEPFLFVVDYTGENGRLWKLSDVPSERVVYQIGEITNRKPVSLSVSLDVVCPISWERYHKAFERVQYYQRRGENYLLNLTFPTEVVLSRDLWEVTHAVRAPFVLGIRDEFLVFSPEMFVVIEGKKIATFPMKGTISADCEENLALLYDDPKEAAEHVAVVDLLRNDLGKVCRKVEVKRYRYWERVVHARGELYQTSSHIEGEIQPDIGIEEVFEAILPAGSVTGVPKPRACEIIAEVEGYERGWYTGVFGLFDGQRLVSAVMIRYLEKQKETLFYKSGGGIMVYSDARREYQELLEKVYVPVF</sequence>
<dbReference type="InterPro" id="IPR005801">
    <property type="entry name" value="ADC_synthase"/>
</dbReference>
<dbReference type="KEGG" id="taqu:KDW03_09205"/>
<evidence type="ECO:0000259" key="1">
    <source>
        <dbReference type="Pfam" id="PF00425"/>
    </source>
</evidence>
<dbReference type="EMBL" id="CP073355">
    <property type="protein sequence ID" value="URA09655.1"/>
    <property type="molecule type" value="Genomic_DNA"/>
</dbReference>
<dbReference type="PANTHER" id="PTHR11236">
    <property type="entry name" value="AMINOBENZOATE/ANTHRANILATE SYNTHASE"/>
    <property type="match status" value="1"/>
</dbReference>
<dbReference type="Gene3D" id="3.60.120.10">
    <property type="entry name" value="Anthranilate synthase"/>
    <property type="match status" value="1"/>
</dbReference>
<accession>A0AAX3BBM6</accession>
<dbReference type="RefSeq" id="WP_271434792.1">
    <property type="nucleotide sequence ID" value="NZ_CP073355.1"/>
</dbReference>
<evidence type="ECO:0000313" key="2">
    <source>
        <dbReference type="EMBL" id="URA09655.1"/>
    </source>
</evidence>
<dbReference type="EC" id="2.6.1.85" evidence="2"/>
<dbReference type="GO" id="GO:0000162">
    <property type="term" value="P:L-tryptophan biosynthetic process"/>
    <property type="evidence" value="ECO:0007669"/>
    <property type="project" value="TreeGrafter"/>
</dbReference>
<organism evidence="2 3">
    <name type="scientific">Thermospira aquatica</name>
    <dbReference type="NCBI Taxonomy" id="2828656"/>
    <lineage>
        <taxon>Bacteria</taxon>
        <taxon>Pseudomonadati</taxon>
        <taxon>Spirochaetota</taxon>
        <taxon>Spirochaetia</taxon>
        <taxon>Brevinematales</taxon>
        <taxon>Thermospiraceae</taxon>
        <taxon>Thermospira</taxon>
    </lineage>
</organism>
<name>A0AAX3BBM6_9SPIR</name>
<dbReference type="InterPro" id="IPR015890">
    <property type="entry name" value="Chorismate_C"/>
</dbReference>
<dbReference type="InterPro" id="IPR019999">
    <property type="entry name" value="Anth_synth_I-like"/>
</dbReference>
<keyword evidence="3" id="KW-1185">Reference proteome</keyword>
<keyword evidence="2" id="KW-0808">Transferase</keyword>
<dbReference type="AlphaFoldDB" id="A0AAX3BBM6"/>
<dbReference type="Pfam" id="PF00425">
    <property type="entry name" value="Chorismate_bind"/>
    <property type="match status" value="1"/>
</dbReference>
<dbReference type="GO" id="GO:0046820">
    <property type="term" value="F:4-amino-4-deoxychorismate synthase activity"/>
    <property type="evidence" value="ECO:0007669"/>
    <property type="project" value="UniProtKB-EC"/>
</dbReference>
<dbReference type="PRINTS" id="PR00095">
    <property type="entry name" value="ANTSNTHASEI"/>
</dbReference>
<proteinExistence type="predicted"/>
<dbReference type="PANTHER" id="PTHR11236:SF50">
    <property type="entry name" value="AMINODEOXYCHORISMATE SYNTHASE COMPONENT 1"/>
    <property type="match status" value="1"/>
</dbReference>
<dbReference type="Proteomes" id="UP001056539">
    <property type="component" value="Chromosome"/>
</dbReference>
<dbReference type="SUPFAM" id="SSF56322">
    <property type="entry name" value="ADC synthase"/>
    <property type="match status" value="1"/>
</dbReference>
<reference evidence="2" key="2">
    <citation type="submission" date="2022-06" db="EMBL/GenBank/DDBJ databases">
        <title>Thermospira aquatica gen. nov., sp. nov.</title>
        <authorList>
            <person name="Ben Ali Gam Z."/>
            <person name="Labat M."/>
        </authorList>
    </citation>
    <scope>NUCLEOTIDE SEQUENCE</scope>
    <source>
        <strain evidence="2">F1F22</strain>
    </source>
</reference>
<dbReference type="NCBIfam" id="NF005486">
    <property type="entry name" value="PRK07093.1"/>
    <property type="match status" value="1"/>
</dbReference>
<keyword evidence="2" id="KW-0032">Aminotransferase</keyword>
<evidence type="ECO:0000313" key="3">
    <source>
        <dbReference type="Proteomes" id="UP001056539"/>
    </source>
</evidence>
<protein>
    <submittedName>
        <fullName evidence="2">Aminodeoxychorismate synthase component I</fullName>
        <ecNumber evidence="2">2.6.1.85</ecNumber>
    </submittedName>
</protein>